<gene>
    <name evidence="1" type="ORF">EVA_00898</name>
</gene>
<comment type="caution">
    <text evidence="1">The sequence shown here is derived from an EMBL/GenBank/DDBJ whole genome shotgun (WGS) entry which is preliminary data.</text>
</comment>
<dbReference type="EMBL" id="AMCI01000150">
    <property type="protein sequence ID" value="EJX10604.1"/>
    <property type="molecule type" value="Genomic_DNA"/>
</dbReference>
<organism evidence="1">
    <name type="scientific">gut metagenome</name>
    <dbReference type="NCBI Taxonomy" id="749906"/>
    <lineage>
        <taxon>unclassified sequences</taxon>
        <taxon>metagenomes</taxon>
        <taxon>organismal metagenomes</taxon>
    </lineage>
</organism>
<proteinExistence type="predicted"/>
<sequence length="40" mass="4742">MGWCKICCIQRKMMISTNCLVGLRSMRVSVITWNWRLPII</sequence>
<accession>J9GRT2</accession>
<evidence type="ECO:0000313" key="1">
    <source>
        <dbReference type="EMBL" id="EJX10604.1"/>
    </source>
</evidence>
<protein>
    <submittedName>
        <fullName evidence="1">Uncharacterized protein</fullName>
    </submittedName>
</protein>
<name>J9GRT2_9ZZZZ</name>
<reference evidence="1" key="1">
    <citation type="journal article" date="2012" name="PLoS ONE">
        <title>Gene sets for utilization of primary and secondary nutrition supplies in the distal gut of endangered iberian lynx.</title>
        <authorList>
            <person name="Alcaide M."/>
            <person name="Messina E."/>
            <person name="Richter M."/>
            <person name="Bargiela R."/>
            <person name="Peplies J."/>
            <person name="Huws S.A."/>
            <person name="Newbold C.J."/>
            <person name="Golyshin P.N."/>
            <person name="Simon M.A."/>
            <person name="Lopez G."/>
            <person name="Yakimov M.M."/>
            <person name="Ferrer M."/>
        </authorList>
    </citation>
    <scope>NUCLEOTIDE SEQUENCE</scope>
</reference>
<dbReference type="AlphaFoldDB" id="J9GRT2"/>